<dbReference type="InParanoid" id="A0A804R384"/>
<reference evidence="3" key="2">
    <citation type="submission" date="2019-07" db="EMBL/GenBank/DDBJ databases">
        <authorList>
            <person name="Seetharam A."/>
            <person name="Woodhouse M."/>
            <person name="Cannon E."/>
        </authorList>
    </citation>
    <scope>NUCLEOTIDE SEQUENCE [LARGE SCALE GENOMIC DNA]</scope>
    <source>
        <strain evidence="3">cv. B73</strain>
    </source>
</reference>
<dbReference type="FunCoup" id="A0A804R384">
    <property type="interactions" value="7"/>
</dbReference>
<name>A0A804R384_MAIZE</name>
<feature type="compositionally biased region" description="Polar residues" evidence="2">
    <location>
        <begin position="221"/>
        <end position="232"/>
    </location>
</feature>
<dbReference type="Proteomes" id="UP000007305">
    <property type="component" value="Chromosome 9"/>
</dbReference>
<reference evidence="3" key="3">
    <citation type="submission" date="2021-05" db="UniProtKB">
        <authorList>
            <consortium name="EnsemblPlants"/>
        </authorList>
    </citation>
    <scope>IDENTIFICATION</scope>
    <source>
        <strain evidence="3">cv. B73</strain>
    </source>
</reference>
<feature type="region of interest" description="Disordered" evidence="2">
    <location>
        <begin position="196"/>
        <end position="232"/>
    </location>
</feature>
<evidence type="ECO:0000313" key="3">
    <source>
        <dbReference type="EnsemblPlants" id="Zm00001eb374680_P001"/>
    </source>
</evidence>
<feature type="region of interest" description="Disordered" evidence="2">
    <location>
        <begin position="1"/>
        <end position="37"/>
    </location>
</feature>
<sequence length="439" mass="46826">MENCVRGRAGGRVREDAGSSSLPLPPPPRLAAANSSAAAAASIRAHLARTASGVDAQPSPRSLLSRILLRGGGDGGSGGGGGFGCRVRLPRRYGGGLREERKDGAEQGETPRVKVVEPPPPPLPELPLETPRSSLGSAFRGRKKPEEELVSMNLGLGASLVLLLSKSAVELNKMVELRAQMEALVSEIRQASRYREEEEKQAASHPTSAAAAAVAGPATSQESDGGSSATTTAVKDPIAFPAADADADAASNCSRTAVVMDLMEAELQAELSRMQQQRGRGGTVVHGHGGDSRIAPTRGLELPLLKVKTKGDAPDSASRSCVDYDGGGCDKHDDNDEVDGEGEEDDDGDEEEEEDDVEYGEDRMSPPHGGVSARALERRLHELLQKRQQDRIVELESALDSAQRRLHEKEREVVWWRDAAKLVSHRRDESRRIATASAR</sequence>
<keyword evidence="4" id="KW-1185">Reference proteome</keyword>
<feature type="coiled-coil region" evidence="1">
    <location>
        <begin position="385"/>
        <end position="412"/>
    </location>
</feature>
<evidence type="ECO:0008006" key="6">
    <source>
        <dbReference type="Google" id="ProtNLM"/>
    </source>
</evidence>
<organism evidence="3 4">
    <name type="scientific">Zea mays</name>
    <name type="common">Maize</name>
    <dbReference type="NCBI Taxonomy" id="4577"/>
    <lineage>
        <taxon>Eukaryota</taxon>
        <taxon>Viridiplantae</taxon>
        <taxon>Streptophyta</taxon>
        <taxon>Embryophyta</taxon>
        <taxon>Tracheophyta</taxon>
        <taxon>Spermatophyta</taxon>
        <taxon>Magnoliopsida</taxon>
        <taxon>Liliopsida</taxon>
        <taxon>Poales</taxon>
        <taxon>Poaceae</taxon>
        <taxon>PACMAD clade</taxon>
        <taxon>Panicoideae</taxon>
        <taxon>Andropogonodae</taxon>
        <taxon>Andropogoneae</taxon>
        <taxon>Tripsacinae</taxon>
        <taxon>Zea</taxon>
    </lineage>
</organism>
<feature type="region of interest" description="Disordered" evidence="2">
    <location>
        <begin position="275"/>
        <end position="373"/>
    </location>
</feature>
<evidence type="ECO:0000256" key="2">
    <source>
        <dbReference type="SAM" id="MobiDB-lite"/>
    </source>
</evidence>
<feature type="compositionally biased region" description="Acidic residues" evidence="2">
    <location>
        <begin position="335"/>
        <end position="359"/>
    </location>
</feature>
<feature type="compositionally biased region" description="Low complexity" evidence="2">
    <location>
        <begin position="203"/>
        <end position="220"/>
    </location>
</feature>
<proteinExistence type="evidence at protein level"/>
<keyword evidence="5" id="KW-1267">Proteomics identification</keyword>
<dbReference type="AlphaFoldDB" id="A0A804R384"/>
<gene>
    <name evidence="3" type="primary">LOC103639738</name>
</gene>
<dbReference type="PANTHER" id="PTHR33476:SF22">
    <property type="entry name" value="PROTEIN POLAR LOCALIZATION DURING ASYMMETRIC DIVISION AND REDISTRIBUTION"/>
    <property type="match status" value="1"/>
</dbReference>
<evidence type="ECO:0000313" key="4">
    <source>
        <dbReference type="Proteomes" id="UP000007305"/>
    </source>
</evidence>
<dbReference type="PANTHER" id="PTHR33476">
    <property type="entry name" value="EMB|CAB62613.1"/>
    <property type="match status" value="1"/>
</dbReference>
<evidence type="ECO:0007829" key="5">
    <source>
        <dbReference type="PeptideAtlas" id="A0A804R384"/>
    </source>
</evidence>
<dbReference type="InterPro" id="IPR040348">
    <property type="entry name" value="POLAR-like"/>
</dbReference>
<dbReference type="GO" id="GO:0008356">
    <property type="term" value="P:asymmetric cell division"/>
    <property type="evidence" value="ECO:0007669"/>
    <property type="project" value="InterPro"/>
</dbReference>
<reference evidence="4" key="1">
    <citation type="journal article" date="2009" name="Science">
        <title>The B73 maize genome: complexity, diversity, and dynamics.</title>
        <authorList>
            <person name="Schnable P.S."/>
            <person name="Ware D."/>
            <person name="Fulton R.S."/>
            <person name="Stein J.C."/>
            <person name="Wei F."/>
            <person name="Pasternak S."/>
            <person name="Liang C."/>
            <person name="Zhang J."/>
            <person name="Fulton L."/>
            <person name="Graves T.A."/>
            <person name="Minx P."/>
            <person name="Reily A.D."/>
            <person name="Courtney L."/>
            <person name="Kruchowski S.S."/>
            <person name="Tomlinson C."/>
            <person name="Strong C."/>
            <person name="Delehaunty K."/>
            <person name="Fronick C."/>
            <person name="Courtney B."/>
            <person name="Rock S.M."/>
            <person name="Belter E."/>
            <person name="Du F."/>
            <person name="Kim K."/>
            <person name="Abbott R.M."/>
            <person name="Cotton M."/>
            <person name="Levy A."/>
            <person name="Marchetto P."/>
            <person name="Ochoa K."/>
            <person name="Jackson S.M."/>
            <person name="Gillam B."/>
            <person name="Chen W."/>
            <person name="Yan L."/>
            <person name="Higginbotham J."/>
            <person name="Cardenas M."/>
            <person name="Waligorski J."/>
            <person name="Applebaum E."/>
            <person name="Phelps L."/>
            <person name="Falcone J."/>
            <person name="Kanchi K."/>
            <person name="Thane T."/>
            <person name="Scimone A."/>
            <person name="Thane N."/>
            <person name="Henke J."/>
            <person name="Wang T."/>
            <person name="Ruppert J."/>
            <person name="Shah N."/>
            <person name="Rotter K."/>
            <person name="Hodges J."/>
            <person name="Ingenthron E."/>
            <person name="Cordes M."/>
            <person name="Kohlberg S."/>
            <person name="Sgro J."/>
            <person name="Delgado B."/>
            <person name="Mead K."/>
            <person name="Chinwalla A."/>
            <person name="Leonard S."/>
            <person name="Crouse K."/>
            <person name="Collura K."/>
            <person name="Kudrna D."/>
            <person name="Currie J."/>
            <person name="He R."/>
            <person name="Angelova A."/>
            <person name="Rajasekar S."/>
            <person name="Mueller T."/>
            <person name="Lomeli R."/>
            <person name="Scara G."/>
            <person name="Ko A."/>
            <person name="Delaney K."/>
            <person name="Wissotski M."/>
            <person name="Lopez G."/>
            <person name="Campos D."/>
            <person name="Braidotti M."/>
            <person name="Ashley E."/>
            <person name="Golser W."/>
            <person name="Kim H."/>
            <person name="Lee S."/>
            <person name="Lin J."/>
            <person name="Dujmic Z."/>
            <person name="Kim W."/>
            <person name="Talag J."/>
            <person name="Zuccolo A."/>
            <person name="Fan C."/>
            <person name="Sebastian A."/>
            <person name="Kramer M."/>
            <person name="Spiegel L."/>
            <person name="Nascimento L."/>
            <person name="Zutavern T."/>
            <person name="Miller B."/>
            <person name="Ambroise C."/>
            <person name="Muller S."/>
            <person name="Spooner W."/>
            <person name="Narechania A."/>
            <person name="Ren L."/>
            <person name="Wei S."/>
            <person name="Kumari S."/>
            <person name="Faga B."/>
            <person name="Levy M.J."/>
            <person name="McMahan L."/>
            <person name="Van Buren P."/>
            <person name="Vaughn M.W."/>
            <person name="Ying K."/>
            <person name="Yeh C.-T."/>
            <person name="Emrich S.J."/>
            <person name="Jia Y."/>
            <person name="Kalyanaraman A."/>
            <person name="Hsia A.-P."/>
            <person name="Barbazuk W.B."/>
            <person name="Baucom R.S."/>
            <person name="Brutnell T.P."/>
            <person name="Carpita N.C."/>
            <person name="Chaparro C."/>
            <person name="Chia J.-M."/>
            <person name="Deragon J.-M."/>
            <person name="Estill J.C."/>
            <person name="Fu Y."/>
            <person name="Jeddeloh J.A."/>
            <person name="Han Y."/>
            <person name="Lee H."/>
            <person name="Li P."/>
            <person name="Lisch D.R."/>
            <person name="Liu S."/>
            <person name="Liu Z."/>
            <person name="Nagel D.H."/>
            <person name="McCann M.C."/>
            <person name="SanMiguel P."/>
            <person name="Myers A.M."/>
            <person name="Nettleton D."/>
            <person name="Nguyen J."/>
            <person name="Penning B.W."/>
            <person name="Ponnala L."/>
            <person name="Schneider K.L."/>
            <person name="Schwartz D.C."/>
            <person name="Sharma A."/>
            <person name="Soderlund C."/>
            <person name="Springer N.M."/>
            <person name="Sun Q."/>
            <person name="Wang H."/>
            <person name="Waterman M."/>
            <person name="Westerman R."/>
            <person name="Wolfgruber T.K."/>
            <person name="Yang L."/>
            <person name="Yu Y."/>
            <person name="Zhang L."/>
            <person name="Zhou S."/>
            <person name="Zhu Q."/>
            <person name="Bennetzen J.L."/>
            <person name="Dawe R.K."/>
            <person name="Jiang J."/>
            <person name="Jiang N."/>
            <person name="Presting G.G."/>
            <person name="Wessler S.R."/>
            <person name="Aluru S."/>
            <person name="Martienssen R.A."/>
            <person name="Clifton S.W."/>
            <person name="McCombie W.R."/>
            <person name="Wing R.A."/>
            <person name="Wilson R.K."/>
        </authorList>
    </citation>
    <scope>NUCLEOTIDE SEQUENCE [LARGE SCALE GENOMIC DNA]</scope>
    <source>
        <strain evidence="4">cv. B73</strain>
    </source>
</reference>
<protein>
    <recommendedName>
        <fullName evidence="6">Protein POLAR LOCALIZATION DURING ASYMMETRIC DIVISION AND REDISTRIBUTION</fullName>
    </recommendedName>
</protein>
<dbReference type="Gramene" id="Zm00001eb374680_T001">
    <property type="protein sequence ID" value="Zm00001eb374680_P001"/>
    <property type="gene ID" value="Zm00001eb374680"/>
</dbReference>
<feature type="region of interest" description="Disordered" evidence="2">
    <location>
        <begin position="94"/>
        <end position="142"/>
    </location>
</feature>
<accession>A0A804R384</accession>
<keyword evidence="1" id="KW-0175">Coiled coil</keyword>
<evidence type="ECO:0000256" key="1">
    <source>
        <dbReference type="SAM" id="Coils"/>
    </source>
</evidence>
<feature type="compositionally biased region" description="Basic and acidic residues" evidence="2">
    <location>
        <begin position="97"/>
        <end position="115"/>
    </location>
</feature>
<dbReference type="EnsemblPlants" id="Zm00001eb374680_T001">
    <property type="protein sequence ID" value="Zm00001eb374680_P001"/>
    <property type="gene ID" value="Zm00001eb374680"/>
</dbReference>